<protein>
    <submittedName>
        <fullName evidence="3">Uncharacterized protein</fullName>
    </submittedName>
</protein>
<name>A0A914Y5Z3_9BILA</name>
<reference evidence="3" key="1">
    <citation type="submission" date="2022-11" db="UniProtKB">
        <authorList>
            <consortium name="WormBaseParasite"/>
        </authorList>
    </citation>
    <scope>IDENTIFICATION</scope>
</reference>
<keyword evidence="2" id="KW-1185">Reference proteome</keyword>
<proteinExistence type="predicted"/>
<dbReference type="AlphaFoldDB" id="A0A914Y5Z3"/>
<sequence length="294" mass="34549">MQMREEECKYILDEIRKISVDKNSKPIADIVIMDCGLLNKNKNKEEGELTTSSSSNEVVIEKVTKRRRSSSVEILENENDIKKRRRLAAANMPKFCERENPLYRKSSEHPRNELFPERHDQQSDFGRRRRFREDDSPPRNQNHSKNKAEKRVKGRGTARYEPYSSSNIPTPSYWKAEKQRIIPMKDAKDLILRKQEETKALFSEMTDQTERKNLFPIYHPEHVEARKMLQKEAETAEKAAEQERYFGYENSYDNLGSGSSTTSSRFHHSNQETSTTPRYDLPYGFYPTPINFVK</sequence>
<dbReference type="WBParaSite" id="PSU_v2.g14186.t1">
    <property type="protein sequence ID" value="PSU_v2.g14186.t1"/>
    <property type="gene ID" value="PSU_v2.g14186"/>
</dbReference>
<feature type="region of interest" description="Disordered" evidence="1">
    <location>
        <begin position="256"/>
        <end position="280"/>
    </location>
</feature>
<accession>A0A914Y5Z3</accession>
<organism evidence="2 3">
    <name type="scientific">Panagrolaimus superbus</name>
    <dbReference type="NCBI Taxonomy" id="310955"/>
    <lineage>
        <taxon>Eukaryota</taxon>
        <taxon>Metazoa</taxon>
        <taxon>Ecdysozoa</taxon>
        <taxon>Nematoda</taxon>
        <taxon>Chromadorea</taxon>
        <taxon>Rhabditida</taxon>
        <taxon>Tylenchina</taxon>
        <taxon>Panagrolaimomorpha</taxon>
        <taxon>Panagrolaimoidea</taxon>
        <taxon>Panagrolaimidae</taxon>
        <taxon>Panagrolaimus</taxon>
    </lineage>
</organism>
<feature type="region of interest" description="Disordered" evidence="1">
    <location>
        <begin position="98"/>
        <end position="171"/>
    </location>
</feature>
<dbReference type="Proteomes" id="UP000887577">
    <property type="component" value="Unplaced"/>
</dbReference>
<evidence type="ECO:0000313" key="2">
    <source>
        <dbReference type="Proteomes" id="UP000887577"/>
    </source>
</evidence>
<evidence type="ECO:0000256" key="1">
    <source>
        <dbReference type="SAM" id="MobiDB-lite"/>
    </source>
</evidence>
<evidence type="ECO:0000313" key="3">
    <source>
        <dbReference type="WBParaSite" id="PSU_v2.g14186.t1"/>
    </source>
</evidence>
<feature type="compositionally biased region" description="Basic and acidic residues" evidence="1">
    <location>
        <begin position="98"/>
        <end position="137"/>
    </location>
</feature>